<proteinExistence type="predicted"/>
<comment type="caution">
    <text evidence="1">The sequence shown here is derived from an EMBL/GenBank/DDBJ whole genome shotgun (WGS) entry which is preliminary data.</text>
</comment>
<dbReference type="Proteomes" id="UP001341840">
    <property type="component" value="Unassembled WGS sequence"/>
</dbReference>
<name>A0ABU6XT27_9FABA</name>
<organism evidence="1 2">
    <name type="scientific">Stylosanthes scabra</name>
    <dbReference type="NCBI Taxonomy" id="79078"/>
    <lineage>
        <taxon>Eukaryota</taxon>
        <taxon>Viridiplantae</taxon>
        <taxon>Streptophyta</taxon>
        <taxon>Embryophyta</taxon>
        <taxon>Tracheophyta</taxon>
        <taxon>Spermatophyta</taxon>
        <taxon>Magnoliopsida</taxon>
        <taxon>eudicotyledons</taxon>
        <taxon>Gunneridae</taxon>
        <taxon>Pentapetalae</taxon>
        <taxon>rosids</taxon>
        <taxon>fabids</taxon>
        <taxon>Fabales</taxon>
        <taxon>Fabaceae</taxon>
        <taxon>Papilionoideae</taxon>
        <taxon>50 kb inversion clade</taxon>
        <taxon>dalbergioids sensu lato</taxon>
        <taxon>Dalbergieae</taxon>
        <taxon>Pterocarpus clade</taxon>
        <taxon>Stylosanthes</taxon>
    </lineage>
</organism>
<reference evidence="1 2" key="1">
    <citation type="journal article" date="2023" name="Plants (Basel)">
        <title>Bridging the Gap: Combining Genomics and Transcriptomics Approaches to Understand Stylosanthes scabra, an Orphan Legume from the Brazilian Caatinga.</title>
        <authorList>
            <person name="Ferreira-Neto J.R.C."/>
            <person name="da Silva M.D."/>
            <person name="Binneck E."/>
            <person name="de Melo N.F."/>
            <person name="da Silva R.H."/>
            <person name="de Melo A.L.T.M."/>
            <person name="Pandolfi V."/>
            <person name="Bustamante F.O."/>
            <person name="Brasileiro-Vidal A.C."/>
            <person name="Benko-Iseppon A.M."/>
        </authorList>
    </citation>
    <scope>NUCLEOTIDE SEQUENCE [LARGE SCALE GENOMIC DNA]</scope>
    <source>
        <tissue evidence="1">Leaves</tissue>
    </source>
</reference>
<dbReference type="EMBL" id="JASCZI010213833">
    <property type="protein sequence ID" value="MED6201677.1"/>
    <property type="molecule type" value="Genomic_DNA"/>
</dbReference>
<accession>A0ABU6XT27</accession>
<gene>
    <name evidence="1" type="ORF">PIB30_097326</name>
</gene>
<keyword evidence="2" id="KW-1185">Reference proteome</keyword>
<sequence>MSRSSPPTPSVAKTRLRAKSVVVPSPTPLCGLKFVILAVVSAVRSILSEGSLNFGREENPLLHPTHQFRRQIKSQWYHTFSTPFSSLSISLSQRLLLDAANLFTIRNNPTSASDQVVIH</sequence>
<evidence type="ECO:0000313" key="1">
    <source>
        <dbReference type="EMBL" id="MED6201677.1"/>
    </source>
</evidence>
<evidence type="ECO:0000313" key="2">
    <source>
        <dbReference type="Proteomes" id="UP001341840"/>
    </source>
</evidence>
<protein>
    <submittedName>
        <fullName evidence="1">Uncharacterized protein</fullName>
    </submittedName>
</protein>